<feature type="region of interest" description="Disordered" evidence="2">
    <location>
        <begin position="277"/>
        <end position="308"/>
    </location>
</feature>
<feature type="domain" description="TNFR-Cys" evidence="4">
    <location>
        <begin position="82"/>
        <end position="121"/>
    </location>
</feature>
<keyword evidence="3" id="KW-0812">Transmembrane</keyword>
<dbReference type="GO" id="GO:0009897">
    <property type="term" value="C:external side of plasma membrane"/>
    <property type="evidence" value="ECO:0007669"/>
    <property type="project" value="TreeGrafter"/>
</dbReference>
<evidence type="ECO:0000313" key="6">
    <source>
        <dbReference type="Proteomes" id="UP001153269"/>
    </source>
</evidence>
<dbReference type="Proteomes" id="UP001153269">
    <property type="component" value="Unassembled WGS sequence"/>
</dbReference>
<dbReference type="PANTHER" id="PTHR46875:SF2">
    <property type="entry name" value="TUMOR NECROSIS FACTOR RECEPTOR SUPERFAMILY MEMBER 5-LIKE ISOFORM X1"/>
    <property type="match status" value="1"/>
</dbReference>
<dbReference type="InterPro" id="IPR001368">
    <property type="entry name" value="TNFR/NGFR_Cys_rich_reg"/>
</dbReference>
<organism evidence="5 6">
    <name type="scientific">Pleuronectes platessa</name>
    <name type="common">European plaice</name>
    <dbReference type="NCBI Taxonomy" id="8262"/>
    <lineage>
        <taxon>Eukaryota</taxon>
        <taxon>Metazoa</taxon>
        <taxon>Chordata</taxon>
        <taxon>Craniata</taxon>
        <taxon>Vertebrata</taxon>
        <taxon>Euteleostomi</taxon>
        <taxon>Actinopterygii</taxon>
        <taxon>Neopterygii</taxon>
        <taxon>Teleostei</taxon>
        <taxon>Neoteleostei</taxon>
        <taxon>Acanthomorphata</taxon>
        <taxon>Carangaria</taxon>
        <taxon>Pleuronectiformes</taxon>
        <taxon>Pleuronectoidei</taxon>
        <taxon>Pleuronectidae</taxon>
        <taxon>Pleuronectes</taxon>
    </lineage>
</organism>
<accession>A0A9N7VY06</accession>
<feature type="domain" description="TNFR-Cys" evidence="4">
    <location>
        <begin position="39"/>
        <end position="81"/>
    </location>
</feature>
<feature type="compositionally biased region" description="Acidic residues" evidence="2">
    <location>
        <begin position="298"/>
        <end position="308"/>
    </location>
</feature>
<dbReference type="GO" id="GO:0002768">
    <property type="term" value="P:immune response-regulating cell surface receptor signaling pathway"/>
    <property type="evidence" value="ECO:0007669"/>
    <property type="project" value="TreeGrafter"/>
</dbReference>
<dbReference type="InterPro" id="IPR052135">
    <property type="entry name" value="TNFRSF5"/>
</dbReference>
<evidence type="ECO:0000259" key="4">
    <source>
        <dbReference type="PROSITE" id="PS50050"/>
    </source>
</evidence>
<feature type="disulfide bond" evidence="1">
    <location>
        <begin position="103"/>
        <end position="121"/>
    </location>
</feature>
<dbReference type="GO" id="GO:0035631">
    <property type="term" value="C:CD40 receptor complex"/>
    <property type="evidence" value="ECO:0007669"/>
    <property type="project" value="TreeGrafter"/>
</dbReference>
<dbReference type="SMART" id="SM00208">
    <property type="entry name" value="TNFR"/>
    <property type="match status" value="4"/>
</dbReference>
<dbReference type="GO" id="GO:0006915">
    <property type="term" value="P:apoptotic process"/>
    <property type="evidence" value="ECO:0007669"/>
    <property type="project" value="InterPro"/>
</dbReference>
<dbReference type="GO" id="GO:0006955">
    <property type="term" value="P:immune response"/>
    <property type="evidence" value="ECO:0007669"/>
    <property type="project" value="InterPro"/>
</dbReference>
<evidence type="ECO:0000256" key="1">
    <source>
        <dbReference type="PROSITE-ProRule" id="PRU00206"/>
    </source>
</evidence>
<feature type="disulfide bond" evidence="1">
    <location>
        <begin position="40"/>
        <end position="55"/>
    </location>
</feature>
<dbReference type="AlphaFoldDB" id="A0A9N7VY06"/>
<keyword evidence="1" id="KW-1015">Disulfide bond</keyword>
<keyword evidence="6" id="KW-1185">Reference proteome</keyword>
<dbReference type="Pfam" id="PF00020">
    <property type="entry name" value="TNFR_c6"/>
    <property type="match status" value="2"/>
</dbReference>
<dbReference type="PRINTS" id="PR01680">
    <property type="entry name" value="TNFACTORR6"/>
</dbReference>
<keyword evidence="3" id="KW-0472">Membrane</keyword>
<gene>
    <name evidence="5" type="ORF">PLEPLA_LOCUS44109</name>
</gene>
<comment type="caution">
    <text evidence="5">The sequence shown here is derived from an EMBL/GenBank/DDBJ whole genome shotgun (WGS) entry which is preliminary data.</text>
</comment>
<evidence type="ECO:0000256" key="3">
    <source>
        <dbReference type="SAM" id="Phobius"/>
    </source>
</evidence>
<evidence type="ECO:0000256" key="2">
    <source>
        <dbReference type="SAM" id="MobiDB-lite"/>
    </source>
</evidence>
<name>A0A9N7VY06_PLEPL</name>
<dbReference type="GO" id="GO:0004888">
    <property type="term" value="F:transmembrane signaling receptor activity"/>
    <property type="evidence" value="ECO:0007669"/>
    <property type="project" value="InterPro"/>
</dbReference>
<dbReference type="PROSITE" id="PS50050">
    <property type="entry name" value="TNFR_NGFR_2"/>
    <property type="match status" value="2"/>
</dbReference>
<dbReference type="Gene3D" id="2.10.50.10">
    <property type="entry name" value="Tumor Necrosis Factor Receptor, subunit A, domain 2"/>
    <property type="match status" value="3"/>
</dbReference>
<proteinExistence type="predicted"/>
<protein>
    <recommendedName>
        <fullName evidence="4">TNFR-Cys domain-containing protein</fullName>
    </recommendedName>
</protein>
<dbReference type="SUPFAM" id="SSF57586">
    <property type="entry name" value="TNF receptor-like"/>
    <property type="match status" value="2"/>
</dbReference>
<feature type="repeat" description="TNFR-Cys" evidence="1">
    <location>
        <begin position="39"/>
        <end position="81"/>
    </location>
</feature>
<feature type="compositionally biased region" description="Polar residues" evidence="2">
    <location>
        <begin position="286"/>
        <end position="297"/>
    </location>
</feature>
<reference evidence="5" key="1">
    <citation type="submission" date="2020-03" db="EMBL/GenBank/DDBJ databases">
        <authorList>
            <person name="Weist P."/>
        </authorList>
    </citation>
    <scope>NUCLEOTIDE SEQUENCE</scope>
</reference>
<feature type="transmembrane region" description="Helical" evidence="3">
    <location>
        <begin position="173"/>
        <end position="196"/>
    </location>
</feature>
<keyword evidence="3" id="KW-1133">Transmembrane helix</keyword>
<dbReference type="EMBL" id="CADEAL010004292">
    <property type="protein sequence ID" value="CAB1456325.1"/>
    <property type="molecule type" value="Genomic_DNA"/>
</dbReference>
<dbReference type="PANTHER" id="PTHR46875">
    <property type="entry name" value="TUMOR NECROSIS FACTOR RECEPTOR SUPERFAMILY MEMBER 5"/>
    <property type="match status" value="1"/>
</dbReference>
<evidence type="ECO:0000313" key="5">
    <source>
        <dbReference type="EMBL" id="CAB1456325.1"/>
    </source>
</evidence>
<comment type="caution">
    <text evidence="1">Lacks conserved residue(s) required for the propagation of feature annotation.</text>
</comment>
<dbReference type="InterPro" id="IPR008063">
    <property type="entry name" value="Fas_rcpt"/>
</dbReference>
<sequence length="308" mass="34096">MKCTSEDKYLKDGKCCDRCPAGTHVQTDCDGTNRTKCDKCRHGFYMATKNHLMKCPPCKQCSSQNKQRISKDCSASEDTVCECETGFFCSNDQCEHCQPVTQCPVGEGVRVSANRTSDTICAPCEEGTYSNVTDFISRCKPHTRCLELGRETRVRGNQKSDSICSDFLPRCSWMLPAGLWSGLVLTALVLLAVFVFRRAKRNSLRTVRSSVPVTAVTTVLVTSLDLPLPSTERNGHCQESCAAEESKLPLCSTDVTLVSCDVESILPITPLKFSASFPDSRPNAGDRTSNFHRTPSEPQEDEWCDIME</sequence>
<feature type="repeat" description="TNFR-Cys" evidence="1">
    <location>
        <begin position="82"/>
        <end position="121"/>
    </location>
</feature>